<sequence length="80" mass="9466">MNTVEQMREEVKNYIDAADEKIVKMVHAILEVDAADDQEWWEAMPDEVKDDVEEAIRQSDNDEVMSFAEVKQKYPQWFSK</sequence>
<protein>
    <submittedName>
        <fullName evidence="1">Uncharacterized protein</fullName>
    </submittedName>
</protein>
<dbReference type="OrthoDB" id="679579at2"/>
<name>A0A5B8UEG1_9BACT</name>
<reference evidence="1 2" key="1">
    <citation type="journal article" date="2015" name="Int. J. Syst. Evol. Microbiol.">
        <title>Flavisolibacter ginsenosidimutans sp. nov., with ginsenoside-converting activity isolated from soil used for cultivating ginseng.</title>
        <authorList>
            <person name="Zhao Y."/>
            <person name="Liu Q."/>
            <person name="Kang M.S."/>
            <person name="Jin F."/>
            <person name="Yu H."/>
            <person name="Im W.T."/>
        </authorList>
    </citation>
    <scope>NUCLEOTIDE SEQUENCE [LARGE SCALE GENOMIC DNA]</scope>
    <source>
        <strain evidence="1 2">Gsoil 636</strain>
    </source>
</reference>
<accession>A0A5B8UEG1</accession>
<dbReference type="KEGG" id="fgg:FSB75_02475"/>
<evidence type="ECO:0000313" key="1">
    <source>
        <dbReference type="EMBL" id="QEC54812.1"/>
    </source>
</evidence>
<dbReference type="RefSeq" id="WP_146782246.1">
    <property type="nucleotide sequence ID" value="NZ_BAABIO010000006.1"/>
</dbReference>
<gene>
    <name evidence="1" type="ORF">FSB75_02475</name>
</gene>
<dbReference type="EMBL" id="CP042433">
    <property type="protein sequence ID" value="QEC54812.1"/>
    <property type="molecule type" value="Genomic_DNA"/>
</dbReference>
<keyword evidence="2" id="KW-1185">Reference proteome</keyword>
<dbReference type="AlphaFoldDB" id="A0A5B8UEG1"/>
<dbReference type="Proteomes" id="UP000321204">
    <property type="component" value="Chromosome"/>
</dbReference>
<evidence type="ECO:0000313" key="2">
    <source>
        <dbReference type="Proteomes" id="UP000321204"/>
    </source>
</evidence>
<organism evidence="1 2">
    <name type="scientific">Flavisolibacter ginsenosidimutans</name>
    <dbReference type="NCBI Taxonomy" id="661481"/>
    <lineage>
        <taxon>Bacteria</taxon>
        <taxon>Pseudomonadati</taxon>
        <taxon>Bacteroidota</taxon>
        <taxon>Chitinophagia</taxon>
        <taxon>Chitinophagales</taxon>
        <taxon>Chitinophagaceae</taxon>
        <taxon>Flavisolibacter</taxon>
    </lineage>
</organism>
<proteinExistence type="predicted"/>